<dbReference type="Gene3D" id="3.30.300.20">
    <property type="match status" value="1"/>
</dbReference>
<dbReference type="InterPro" id="IPR003718">
    <property type="entry name" value="OsmC/Ohr_fam"/>
</dbReference>
<dbReference type="InterPro" id="IPR036102">
    <property type="entry name" value="OsmC/Ohrsf"/>
</dbReference>
<comment type="caution">
    <text evidence="1">The sequence shown here is derived from an EMBL/GenBank/DDBJ whole genome shotgun (WGS) entry which is preliminary data.</text>
</comment>
<dbReference type="InterPro" id="IPR015946">
    <property type="entry name" value="KH_dom-like_a/b"/>
</dbReference>
<dbReference type="EMBL" id="AJZD02000011">
    <property type="protein sequence ID" value="OEF95198.1"/>
    <property type="molecule type" value="Genomic_DNA"/>
</dbReference>
<dbReference type="PANTHER" id="PTHR42830:SF2">
    <property type="entry name" value="OSMC_OHR FAMILY PROTEIN"/>
    <property type="match status" value="1"/>
</dbReference>
<dbReference type="SUPFAM" id="SSF82784">
    <property type="entry name" value="OsmC-like"/>
    <property type="match status" value="1"/>
</dbReference>
<dbReference type="OrthoDB" id="9795405at2"/>
<sequence length="161" mass="17884">MSEYGALIRWQKAQDEAFNDNQYSRGHTWEFDGGVTVPASSSRHVVPLPFSVEANVDPEEAFIAALSSCHMLTFLGIAAKQKYVIDSYVDDAVGVLEEDESGRSSVTKVTLRPKIVFLGTKKPTAKQLDKLHHLAHKNCFIANSVKTDIVVEIDWLAESYV</sequence>
<protein>
    <submittedName>
        <fullName evidence="1">Peroxiredoxin</fullName>
    </submittedName>
</protein>
<accession>A0A1E5FXN5</accession>
<dbReference type="InterPro" id="IPR052707">
    <property type="entry name" value="OsmC_Ohr_Peroxiredoxin"/>
</dbReference>
<dbReference type="RefSeq" id="WP_019819965.1">
    <property type="nucleotide sequence ID" value="NZ_AJZD02000011.1"/>
</dbReference>
<dbReference type="Proteomes" id="UP000094802">
    <property type="component" value="Unassembled WGS sequence"/>
</dbReference>
<dbReference type="PANTHER" id="PTHR42830">
    <property type="entry name" value="OSMOTICALLY INDUCIBLE FAMILY PROTEIN"/>
    <property type="match status" value="1"/>
</dbReference>
<reference evidence="1 2" key="1">
    <citation type="journal article" date="2012" name="Science">
        <title>Ecological populations of bacteria act as socially cohesive units of antibiotic production and resistance.</title>
        <authorList>
            <person name="Cordero O.X."/>
            <person name="Wildschutte H."/>
            <person name="Kirkup B."/>
            <person name="Proehl S."/>
            <person name="Ngo L."/>
            <person name="Hussain F."/>
            <person name="Le Roux F."/>
            <person name="Mincer T."/>
            <person name="Polz M.F."/>
        </authorList>
    </citation>
    <scope>NUCLEOTIDE SEQUENCE [LARGE SCALE GENOMIC DNA]</scope>
    <source>
        <strain evidence="1 2">12E03</strain>
    </source>
</reference>
<proteinExistence type="predicted"/>
<dbReference type="AlphaFoldDB" id="A0A1E5FXN5"/>
<evidence type="ECO:0000313" key="1">
    <source>
        <dbReference type="EMBL" id="OEF95198.1"/>
    </source>
</evidence>
<name>A0A1E5FXN5_VIBSP</name>
<gene>
    <name evidence="1" type="ORF">A142_14605</name>
</gene>
<evidence type="ECO:0000313" key="2">
    <source>
        <dbReference type="Proteomes" id="UP000094802"/>
    </source>
</evidence>
<organism evidence="1 2">
    <name type="scientific">Vibrio splendidus 12E03</name>
    <dbReference type="NCBI Taxonomy" id="1191305"/>
    <lineage>
        <taxon>Bacteria</taxon>
        <taxon>Pseudomonadati</taxon>
        <taxon>Pseudomonadota</taxon>
        <taxon>Gammaproteobacteria</taxon>
        <taxon>Vibrionales</taxon>
        <taxon>Vibrionaceae</taxon>
        <taxon>Vibrio</taxon>
    </lineage>
</organism>
<dbReference type="Pfam" id="PF02566">
    <property type="entry name" value="OsmC"/>
    <property type="match status" value="1"/>
</dbReference>